<reference evidence="1 2" key="1">
    <citation type="submission" date="2014-09" db="EMBL/GenBank/DDBJ databases">
        <title>Genome sequencing of Methyloceanibacter caenitepidi Gela4.</title>
        <authorList>
            <person name="Takeuchi M."/>
            <person name="Susumu S."/>
            <person name="Kamagata Y."/>
            <person name="Oshima K."/>
            <person name="Hattori M."/>
            <person name="Iwasaki W."/>
        </authorList>
    </citation>
    <scope>NUCLEOTIDE SEQUENCE [LARGE SCALE GENOMIC DNA]</scope>
    <source>
        <strain evidence="1 2">Gela4</strain>
    </source>
</reference>
<name>A0A0A8K649_9HYPH</name>
<dbReference type="AlphaFoldDB" id="A0A0A8K649"/>
<protein>
    <submittedName>
        <fullName evidence="1">Uncharacterized protein</fullName>
    </submittedName>
</protein>
<dbReference type="EMBL" id="AP014648">
    <property type="protein sequence ID" value="BAQ18398.1"/>
    <property type="molecule type" value="Genomic_DNA"/>
</dbReference>
<organism evidence="1 2">
    <name type="scientific">Methyloceanibacter caenitepidi</name>
    <dbReference type="NCBI Taxonomy" id="1384459"/>
    <lineage>
        <taxon>Bacteria</taxon>
        <taxon>Pseudomonadati</taxon>
        <taxon>Pseudomonadota</taxon>
        <taxon>Alphaproteobacteria</taxon>
        <taxon>Hyphomicrobiales</taxon>
        <taxon>Hyphomicrobiaceae</taxon>
        <taxon>Methyloceanibacter</taxon>
    </lineage>
</organism>
<gene>
    <name evidence="1" type="ORF">GL4_2966</name>
</gene>
<dbReference type="Gene3D" id="3.10.450.50">
    <property type="match status" value="1"/>
</dbReference>
<dbReference type="SUPFAM" id="SSF54427">
    <property type="entry name" value="NTF2-like"/>
    <property type="match status" value="1"/>
</dbReference>
<proteinExistence type="predicted"/>
<evidence type="ECO:0000313" key="2">
    <source>
        <dbReference type="Proteomes" id="UP000031643"/>
    </source>
</evidence>
<dbReference type="HOGENOM" id="CLU_148715_1_0_5"/>
<dbReference type="OrthoDB" id="8684708at2"/>
<dbReference type="InterPro" id="IPR032710">
    <property type="entry name" value="NTF2-like_dom_sf"/>
</dbReference>
<evidence type="ECO:0000313" key="1">
    <source>
        <dbReference type="EMBL" id="BAQ18398.1"/>
    </source>
</evidence>
<dbReference type="RefSeq" id="WP_045370259.1">
    <property type="nucleotide sequence ID" value="NZ_AP014648.1"/>
</dbReference>
<dbReference type="Proteomes" id="UP000031643">
    <property type="component" value="Chromosome"/>
</dbReference>
<sequence>MTDELPAPIARYFSATTPTQIADCFTDEGVVTDERRSYRGRRDILRWREEVGQISFRQDVLALDRRGDQAVVTCRISGEFPGSPVELDHAFQLEGDKIARLVIA</sequence>
<dbReference type="KEGG" id="mcg:GL4_2966"/>
<dbReference type="STRING" id="1384459.GL4_2966"/>
<accession>A0A0A8K649</accession>
<keyword evidence="2" id="KW-1185">Reference proteome</keyword>